<evidence type="ECO:0000313" key="2">
    <source>
        <dbReference type="Proteomes" id="UP000185904"/>
    </source>
</evidence>
<evidence type="ECO:0000313" key="1">
    <source>
        <dbReference type="EMBL" id="OAL28492.1"/>
    </source>
</evidence>
<keyword evidence="1" id="KW-0067">ATP-binding</keyword>
<dbReference type="RefSeq" id="XP_022496319.1">
    <property type="nucleotide sequence ID" value="XM_022647710.1"/>
</dbReference>
<organism evidence="1 2">
    <name type="scientific">Fonsecaea nubica</name>
    <dbReference type="NCBI Taxonomy" id="856822"/>
    <lineage>
        <taxon>Eukaryota</taxon>
        <taxon>Fungi</taxon>
        <taxon>Dikarya</taxon>
        <taxon>Ascomycota</taxon>
        <taxon>Pezizomycotina</taxon>
        <taxon>Eurotiomycetes</taxon>
        <taxon>Chaetothyriomycetidae</taxon>
        <taxon>Chaetothyriales</taxon>
        <taxon>Herpotrichiellaceae</taxon>
        <taxon>Fonsecaea</taxon>
    </lineage>
</organism>
<comment type="caution">
    <text evidence="1">The sequence shown here is derived from an EMBL/GenBank/DDBJ whole genome shotgun (WGS) entry which is preliminary data.</text>
</comment>
<sequence>MASKIGQENLQKLLEARTTLLEKAFEAVDVDQVMAWQSKGIRFDDVSLGKFDMDYAALEAMCTENFSHMTSLRVVKSTTSGNTPEFVTWEMDIEIVNKEDEPALGIRKGQPIPLKGIAVQWWRWEGEGNEWDGDVSEKGVRGWEVLKENDYFIPART</sequence>
<reference evidence="1 2" key="1">
    <citation type="submission" date="2016-03" db="EMBL/GenBank/DDBJ databases">
        <title>The draft genome sequence of Fonsecaea nubica causative agent of cutaneous subcutaneous infection in human host.</title>
        <authorList>
            <person name="Costa F."/>
            <person name="Sybren D.H."/>
            <person name="Raittz R.T."/>
            <person name="Weiss V.A."/>
            <person name="Leao A.C."/>
            <person name="Gomes R."/>
            <person name="De Souza E.M."/>
            <person name="Pedrosa F.O."/>
            <person name="Steffens M.B."/>
            <person name="Bombassaro A."/>
            <person name="Tadra-Sfeir M.Z."/>
            <person name="Moreno L.F."/>
            <person name="Najafzadeh M.J."/>
            <person name="Felipe M.S."/>
            <person name="Teixeira M."/>
            <person name="Sun J."/>
            <person name="Xi L."/>
            <person name="Castro M.A."/>
            <person name="Vicente V.A."/>
        </authorList>
    </citation>
    <scope>NUCLEOTIDE SEQUENCE [LARGE SCALE GENOMIC DNA]</scope>
    <source>
        <strain evidence="1 2">CBS 269.64</strain>
    </source>
</reference>
<accession>A0A178CHG3</accession>
<keyword evidence="2" id="KW-1185">Reference proteome</keyword>
<name>A0A178CHG3_9EURO</name>
<dbReference type="AlphaFoldDB" id="A0A178CHG3"/>
<keyword evidence="1" id="KW-0547">Nucleotide-binding</keyword>
<gene>
    <name evidence="1" type="ORF">AYO20_09440</name>
</gene>
<dbReference type="GeneID" id="34592838"/>
<dbReference type="OrthoDB" id="4540712at2759"/>
<protein>
    <submittedName>
        <fullName evidence="1">RuvB-like helicase 2</fullName>
    </submittedName>
</protein>
<dbReference type="EMBL" id="LVCJ01000087">
    <property type="protein sequence ID" value="OAL28492.1"/>
    <property type="molecule type" value="Genomic_DNA"/>
</dbReference>
<dbReference type="Proteomes" id="UP000185904">
    <property type="component" value="Unassembled WGS sequence"/>
</dbReference>
<keyword evidence="1" id="KW-0347">Helicase</keyword>
<proteinExistence type="predicted"/>
<dbReference type="GO" id="GO:0004386">
    <property type="term" value="F:helicase activity"/>
    <property type="evidence" value="ECO:0007669"/>
    <property type="project" value="UniProtKB-KW"/>
</dbReference>
<keyword evidence="1" id="KW-0378">Hydrolase</keyword>